<keyword evidence="1" id="KW-0805">Transcription regulation</keyword>
<dbReference type="InterPro" id="IPR009057">
    <property type="entry name" value="Homeodomain-like_sf"/>
</dbReference>
<dbReference type="PANTHER" id="PTHR43280">
    <property type="entry name" value="ARAC-FAMILY TRANSCRIPTIONAL REGULATOR"/>
    <property type="match status" value="1"/>
</dbReference>
<dbReference type="SMART" id="SM00342">
    <property type="entry name" value="HTH_ARAC"/>
    <property type="match status" value="1"/>
</dbReference>
<keyword evidence="4" id="KW-1133">Transmembrane helix</keyword>
<dbReference type="PANTHER" id="PTHR43280:SF2">
    <property type="entry name" value="HTH-TYPE TRANSCRIPTIONAL REGULATOR EXSA"/>
    <property type="match status" value="1"/>
</dbReference>
<dbReference type="InterPro" id="IPR018060">
    <property type="entry name" value="HTH_AraC"/>
</dbReference>
<keyword evidence="4" id="KW-0472">Membrane</keyword>
<dbReference type="PROSITE" id="PS01124">
    <property type="entry name" value="HTH_ARAC_FAMILY_2"/>
    <property type="match status" value="1"/>
</dbReference>
<keyword evidence="4" id="KW-0812">Transmembrane</keyword>
<dbReference type="Gene3D" id="1.10.10.60">
    <property type="entry name" value="Homeodomain-like"/>
    <property type="match status" value="2"/>
</dbReference>
<accession>A0ABT4Q4C8</accession>
<protein>
    <submittedName>
        <fullName evidence="6">AraC family transcriptional regulator</fullName>
    </submittedName>
</protein>
<feature type="transmembrane region" description="Helical" evidence="4">
    <location>
        <begin position="13"/>
        <end position="34"/>
    </location>
</feature>
<organism evidence="6 7">
    <name type="scientific">Paenibacillus gyeongsangnamensis</name>
    <dbReference type="NCBI Taxonomy" id="3388067"/>
    <lineage>
        <taxon>Bacteria</taxon>
        <taxon>Bacillati</taxon>
        <taxon>Bacillota</taxon>
        <taxon>Bacilli</taxon>
        <taxon>Bacillales</taxon>
        <taxon>Paenibacillaceae</taxon>
        <taxon>Paenibacillus</taxon>
    </lineage>
</organism>
<dbReference type="CDD" id="cd18774">
    <property type="entry name" value="PDC2_HK_sensor"/>
    <property type="match status" value="1"/>
</dbReference>
<proteinExistence type="predicted"/>
<evidence type="ECO:0000256" key="4">
    <source>
        <dbReference type="SAM" id="Phobius"/>
    </source>
</evidence>
<keyword evidence="7" id="KW-1185">Reference proteome</keyword>
<dbReference type="PROSITE" id="PS00041">
    <property type="entry name" value="HTH_ARAC_FAMILY_1"/>
    <property type="match status" value="1"/>
</dbReference>
<comment type="caution">
    <text evidence="6">The sequence shown here is derived from an EMBL/GenBank/DDBJ whole genome shotgun (WGS) entry which is preliminary data.</text>
</comment>
<keyword evidence="2" id="KW-0238">DNA-binding</keyword>
<evidence type="ECO:0000256" key="3">
    <source>
        <dbReference type="ARBA" id="ARBA00023163"/>
    </source>
</evidence>
<dbReference type="EMBL" id="JAQAGZ010000002">
    <property type="protein sequence ID" value="MCZ8511719.1"/>
    <property type="molecule type" value="Genomic_DNA"/>
</dbReference>
<dbReference type="SUPFAM" id="SSF46689">
    <property type="entry name" value="Homeodomain-like"/>
    <property type="match status" value="2"/>
</dbReference>
<keyword evidence="3" id="KW-0804">Transcription</keyword>
<gene>
    <name evidence="6" type="ORF">O9H85_04625</name>
</gene>
<evidence type="ECO:0000256" key="2">
    <source>
        <dbReference type="ARBA" id="ARBA00023125"/>
    </source>
</evidence>
<dbReference type="InterPro" id="IPR018062">
    <property type="entry name" value="HTH_AraC-typ_CS"/>
</dbReference>
<name>A0ABT4Q4C8_9BACL</name>
<dbReference type="Gene3D" id="3.30.450.20">
    <property type="entry name" value="PAS domain"/>
    <property type="match status" value="1"/>
</dbReference>
<dbReference type="Proteomes" id="UP001527882">
    <property type="component" value="Unassembled WGS sequence"/>
</dbReference>
<evidence type="ECO:0000313" key="6">
    <source>
        <dbReference type="EMBL" id="MCZ8511719.1"/>
    </source>
</evidence>
<sequence length="788" mass="89945">MRYGLKLTWFKKIMLFFLIVVVIPTVSISSMYIYNYTSELQDKYNKQLDTDVHNFSSQLQLLINQIDGLSLQLSLQTNLNSLLSSPESAGKYDYYVLQNYLRDQTSVNGITDSAYIYFQLSDRVLTTNEGMYDLKSFYDKSLLDGFLTGDSRPEYQVRELKRDPSRPPVEVISFGRTLHSTGKYALGELVINVKKDEFFEAFKKIVQLDEQSGVFIVDLKNGRTLFRSGEGSGAEAVADVLAQSASLKQGQTATVKSNGRKYFINYQTIQPHSWMLAKVMPYDSYEREAAARLKITVATNGVVIMIGFLLSYLFALAIYSPWREIVTRYQSIFRTATQNQSLDEYSFIRKGIDSILDENNQIKSAIDQVEPLVRHKLIYDLLNGSIPHNSWTSRLLEQNGIRFNSPYFTVCIVAPELKSSLKEGDTGREIHLFLFGLTENVFRTRMAAAGTLLDEDRYAFILGLPEEASAKYRDEAVVGAGLINETWRHILNELCRTVNETALTRFDRSLQFSFGNVCSDILDVQESHKHAKRGFKYKALLNKSDAVFFTNTTCKKTIPYPISLQKVLAEGIKSGNRKQTGEAISSLLQQYVHERKFPLDKVQQMIVILLSAVIHELIREGYELEELETEHVLRIDDCSNNVELETLLREYLGSIITRLEACSDQKSDNIYVARTIRFMEENYASNISIGDIAGEVGVSPNYLSRIFKAETGISPLEYLTRCRMEHGKRLLLDENRYALQEIGQQIGYHDVQSFIRFFKKHESVTPSVYRKSALSEGRRKGHILNDIQ</sequence>
<evidence type="ECO:0000256" key="1">
    <source>
        <dbReference type="ARBA" id="ARBA00023015"/>
    </source>
</evidence>
<dbReference type="RefSeq" id="WP_269880112.1">
    <property type="nucleotide sequence ID" value="NZ_JAQAGZ010000002.1"/>
</dbReference>
<reference evidence="6 7" key="1">
    <citation type="submission" date="2022-12" db="EMBL/GenBank/DDBJ databases">
        <title>Draft genome sequence of Paenibacillus sp. dW9.</title>
        <authorList>
            <person name="Choi E.-W."/>
            <person name="Kim D.-U."/>
        </authorList>
    </citation>
    <scope>NUCLEOTIDE SEQUENCE [LARGE SCALE GENOMIC DNA]</scope>
    <source>
        <strain evidence="7">dW9</strain>
    </source>
</reference>
<evidence type="ECO:0000313" key="7">
    <source>
        <dbReference type="Proteomes" id="UP001527882"/>
    </source>
</evidence>
<evidence type="ECO:0000259" key="5">
    <source>
        <dbReference type="PROSITE" id="PS01124"/>
    </source>
</evidence>
<dbReference type="Pfam" id="PF12833">
    <property type="entry name" value="HTH_18"/>
    <property type="match status" value="1"/>
</dbReference>
<feature type="transmembrane region" description="Helical" evidence="4">
    <location>
        <begin position="302"/>
        <end position="322"/>
    </location>
</feature>
<feature type="domain" description="HTH araC/xylS-type" evidence="5">
    <location>
        <begin position="673"/>
        <end position="772"/>
    </location>
</feature>